<evidence type="ECO:0000256" key="2">
    <source>
        <dbReference type="SAM" id="Phobius"/>
    </source>
</evidence>
<proteinExistence type="predicted"/>
<evidence type="ECO:0000313" key="4">
    <source>
        <dbReference type="Proteomes" id="UP000008838"/>
    </source>
</evidence>
<evidence type="ECO:0000313" key="3">
    <source>
        <dbReference type="EMBL" id="BAG28655.1"/>
    </source>
</evidence>
<evidence type="ECO:0000256" key="1">
    <source>
        <dbReference type="SAM" id="MobiDB-lite"/>
    </source>
</evidence>
<dbReference type="eggNOG" id="ENOG5031YB2">
    <property type="taxonomic scope" value="Bacteria"/>
</dbReference>
<feature type="transmembrane region" description="Helical" evidence="2">
    <location>
        <begin position="73"/>
        <end position="92"/>
    </location>
</feature>
<protein>
    <submittedName>
        <fullName evidence="3">Hypothetical membrane protein</fullName>
    </submittedName>
</protein>
<keyword evidence="2" id="KW-0472">Membrane</keyword>
<dbReference type="EMBL" id="AP009152">
    <property type="protein sequence ID" value="BAG28655.1"/>
    <property type="molecule type" value="Genomic_DNA"/>
</dbReference>
<keyword evidence="2" id="KW-1133">Transmembrane helix</keyword>
<sequence>MSGHLMMGAVKVPVMVLLLWAATLTGWLAAAPLQNLVVAGVAAVVVGEVLTTLAERPFVVKRRLSAPGGWDYALVPVVIHAVVGLGLGALLLGGLRGGIALGMAYAVAAVGETILSKSWLPGDTQAEFDEKWRQTKQMTHETFDDDVQDLKRQAGQKVRDSYDKRKGNE</sequence>
<organism evidence="3 4">
    <name type="scientific">Kocuria rhizophila (strain ATCC 9341 / DSM 348 / NBRC 103217 / DC2201)</name>
    <dbReference type="NCBI Taxonomy" id="378753"/>
    <lineage>
        <taxon>Bacteria</taxon>
        <taxon>Bacillati</taxon>
        <taxon>Actinomycetota</taxon>
        <taxon>Actinomycetes</taxon>
        <taxon>Micrococcales</taxon>
        <taxon>Micrococcaceae</taxon>
        <taxon>Kocuria</taxon>
    </lineage>
</organism>
<feature type="transmembrane region" description="Helical" evidence="2">
    <location>
        <begin position="36"/>
        <end position="53"/>
    </location>
</feature>
<feature type="region of interest" description="Disordered" evidence="1">
    <location>
        <begin position="139"/>
        <end position="169"/>
    </location>
</feature>
<dbReference type="AlphaFoldDB" id="B2GFH5"/>
<gene>
    <name evidence="3" type="ordered locus">KRH_03080</name>
</gene>
<dbReference type="HOGENOM" id="CLU_1381989_0_0_11"/>
<keyword evidence="4" id="KW-1185">Reference proteome</keyword>
<name>B2GFH5_KOCRD</name>
<keyword evidence="2" id="KW-0812">Transmembrane</keyword>
<dbReference type="Proteomes" id="UP000008838">
    <property type="component" value="Chromosome"/>
</dbReference>
<reference evidence="3 4" key="1">
    <citation type="journal article" date="2008" name="J. Bacteriol.">
        <title>Complete genome sequence of the soil actinomycete Kocuria rhizophila.</title>
        <authorList>
            <person name="Takarada H."/>
            <person name="Sekine M."/>
            <person name="Kosugi H."/>
            <person name="Matsuo Y."/>
            <person name="Fujisawa T."/>
            <person name="Omata S."/>
            <person name="Kishi E."/>
            <person name="Shimizu A."/>
            <person name="Tsukatani N."/>
            <person name="Tanikawa S."/>
            <person name="Fujita N."/>
            <person name="Harayama S."/>
        </authorList>
    </citation>
    <scope>NUCLEOTIDE SEQUENCE [LARGE SCALE GENOMIC DNA]</scope>
    <source>
        <strain evidence="4">ATCC 9341 / DSM 348 / NBRC 103217 / DC2201</strain>
    </source>
</reference>
<accession>B2GFH5</accession>
<dbReference type="KEGG" id="krh:KRH_03080"/>
<feature type="transmembrane region" description="Helical" evidence="2">
    <location>
        <begin position="12"/>
        <end position="30"/>
    </location>
</feature>
<dbReference type="STRING" id="378753.KRH_03080"/>